<dbReference type="PANTHER" id="PTHR10098">
    <property type="entry name" value="RAPSYN-RELATED"/>
    <property type="match status" value="1"/>
</dbReference>
<dbReference type="Gene3D" id="1.25.40.10">
    <property type="entry name" value="Tetratricopeptide repeat domain"/>
    <property type="match status" value="3"/>
</dbReference>
<dbReference type="Pfam" id="PF13181">
    <property type="entry name" value="TPR_8"/>
    <property type="match status" value="1"/>
</dbReference>
<dbReference type="InterPro" id="IPR019734">
    <property type="entry name" value="TPR_rpt"/>
</dbReference>
<organism evidence="2 3">
    <name type="scientific">Aduncisulcus paluster</name>
    <dbReference type="NCBI Taxonomy" id="2918883"/>
    <lineage>
        <taxon>Eukaryota</taxon>
        <taxon>Metamonada</taxon>
        <taxon>Carpediemonas-like organisms</taxon>
        <taxon>Aduncisulcus</taxon>
    </lineage>
</organism>
<dbReference type="InterPro" id="IPR011990">
    <property type="entry name" value="TPR-like_helical_dom_sf"/>
</dbReference>
<reference evidence="2" key="1">
    <citation type="submission" date="2022-03" db="EMBL/GenBank/DDBJ databases">
        <title>Draft genome sequence of Aduncisulcus paluster, a free-living microaerophilic Fornicata.</title>
        <authorList>
            <person name="Yuyama I."/>
            <person name="Kume K."/>
            <person name="Tamura T."/>
            <person name="Inagaki Y."/>
            <person name="Hashimoto T."/>
        </authorList>
    </citation>
    <scope>NUCLEOTIDE SEQUENCE</scope>
    <source>
        <strain evidence="2">NY0171</strain>
    </source>
</reference>
<sequence>MKSLKLVLKDEPFKIGLPRRILPPVFTKGTSGDTPSFVPSSGIRGMRPSLLNHMQRATMELSPEGRPRIVGGAKRLDRKMEADYNMLASTCRRSRRVKAEAVVLYNLGTLYDNCALYEKSVRIYEKYLECANRIDDLRALVVAVNALGCAEHLAGHPDRAIHYHKQHIELCLEIQEKFREQDALPQCPITSADLATGYNNIGLSLTECSEYSDASQAFSEALTHAIAISDKGSAERVICVNLAQVCNYLGDFETARSALQRHAELSDASKDIKNLVLDATVLHKYDSRTESKSSLSASTSKDILMEEGDLSVSIGIGSSGMYGKFEKSSSYSPGAFLALSKDKDRLLGSPETPSRSVAFKVQQGLPMTSPGSKTYSSGLKEAIEAANSTLVSPAKSPLKRGTQSSLGKIPSRPSIYDTTSFATASSIATTSFAPSSRLGSKSSLSSKTLPSRRSKSGLDSTTDLRRTKSSLGGGGPSIKEARFVLNQLGQVARSSGDHSEATRLFSQARSIASSVGDDKGVTLGQVARSSGDHSEATRLFSQARSIASSVGDDKGVTVDACQLAVSRADSVLGGYMDKIVKMMNDASTSSLKK</sequence>
<evidence type="ECO:0000313" key="3">
    <source>
        <dbReference type="Proteomes" id="UP001057375"/>
    </source>
</evidence>
<dbReference type="SMART" id="SM00028">
    <property type="entry name" value="TPR"/>
    <property type="match status" value="5"/>
</dbReference>
<gene>
    <name evidence="2" type="ORF">ADUPG1_000323</name>
</gene>
<dbReference type="PANTHER" id="PTHR10098:SF108">
    <property type="entry name" value="TETRATRICOPEPTIDE REPEAT PROTEIN 28"/>
    <property type="match status" value="1"/>
</dbReference>
<comment type="caution">
    <text evidence="2">The sequence shown here is derived from an EMBL/GenBank/DDBJ whole genome shotgun (WGS) entry which is preliminary data.</text>
</comment>
<dbReference type="EMBL" id="BQXS01000115">
    <property type="protein sequence ID" value="GKT27968.1"/>
    <property type="molecule type" value="Genomic_DNA"/>
</dbReference>
<dbReference type="Proteomes" id="UP001057375">
    <property type="component" value="Unassembled WGS sequence"/>
</dbReference>
<dbReference type="Pfam" id="PF13424">
    <property type="entry name" value="TPR_12"/>
    <property type="match status" value="1"/>
</dbReference>
<evidence type="ECO:0000256" key="1">
    <source>
        <dbReference type="SAM" id="MobiDB-lite"/>
    </source>
</evidence>
<dbReference type="SUPFAM" id="SSF48452">
    <property type="entry name" value="TPR-like"/>
    <property type="match status" value="2"/>
</dbReference>
<evidence type="ECO:0000313" key="2">
    <source>
        <dbReference type="EMBL" id="GKT27968.1"/>
    </source>
</evidence>
<name>A0ABQ5K6C8_9EUKA</name>
<proteinExistence type="predicted"/>
<accession>A0ABQ5K6C8</accession>
<feature type="region of interest" description="Disordered" evidence="1">
    <location>
        <begin position="432"/>
        <end position="478"/>
    </location>
</feature>
<protein>
    <submittedName>
        <fullName evidence="2">Uncharacterized protein</fullName>
    </submittedName>
</protein>
<keyword evidence="3" id="KW-1185">Reference proteome</keyword>
<feature type="compositionally biased region" description="Low complexity" evidence="1">
    <location>
        <begin position="432"/>
        <end position="449"/>
    </location>
</feature>
<feature type="region of interest" description="Disordered" evidence="1">
    <location>
        <begin position="392"/>
        <end position="412"/>
    </location>
</feature>